<comment type="similarity">
    <text evidence="1">Belongs to the strictosidine synthase family.</text>
</comment>
<protein>
    <submittedName>
        <fullName evidence="6">Plasma membrane-associated protein</fullName>
    </submittedName>
</protein>
<comment type="caution">
    <text evidence="6">The sequence shown here is derived from an EMBL/GenBank/DDBJ whole genome shotgun (WGS) entry which is preliminary data.</text>
</comment>
<dbReference type="InterPro" id="IPR018119">
    <property type="entry name" value="Strictosidine_synth_cons-reg"/>
</dbReference>
<name>A0AAW2ZCF4_9EUKA</name>
<evidence type="ECO:0000256" key="2">
    <source>
        <dbReference type="ARBA" id="ARBA00022553"/>
    </source>
</evidence>
<sequence length="405" mass="45615">MNCSGWVSILFMIASAFIYIVINPTLIHKSTSRHFSQQNAPVYFNYKSQTTKKNLLKSPESFAILNDYIYMGLEDGSVVRISTINLSDINHLDDNDIELVIRTSELNPNKTAIPSLSQCADMANRKDFKQEYLCGRPLGLHFDDIGRLIVADASYGIARIESVDGSGINTHDNNLKNKLQITSLVSTLSGKDIIFANSVVVFNDLLYFTVSSDKFSRPEHMYEVMEAEGRGALYAYNFTSGSTALLVANIPFANGISLSSDHKKIFVAETSSARIMKYDILEGTYTVLSDNMICIPDNIKLHNHVLWVGCSQIRSNFVDRVRRFPFLIKLFCSLPGVFFKWIVELVRSKDGIIVALDEISGDERMVFYDYGGEAFKHVSEVQPLKGYLYVGSVYHNLKRIKINNK</sequence>
<accession>A0AAW2ZCF4</accession>
<gene>
    <name evidence="6" type="ORF">AKO1_001974</name>
</gene>
<feature type="domain" description="Strictosidine synthase conserved region" evidence="5">
    <location>
        <begin position="203"/>
        <end position="280"/>
    </location>
</feature>
<keyword evidence="2" id="KW-0597">Phosphoprotein</keyword>
<dbReference type="PANTHER" id="PTHR10426">
    <property type="entry name" value="STRICTOSIDINE SYNTHASE-RELATED"/>
    <property type="match status" value="1"/>
</dbReference>
<keyword evidence="4" id="KW-1133">Transmembrane helix</keyword>
<proteinExistence type="inferred from homology"/>
<organism evidence="6 7">
    <name type="scientific">Acrasis kona</name>
    <dbReference type="NCBI Taxonomy" id="1008807"/>
    <lineage>
        <taxon>Eukaryota</taxon>
        <taxon>Discoba</taxon>
        <taxon>Heterolobosea</taxon>
        <taxon>Tetramitia</taxon>
        <taxon>Eutetramitia</taxon>
        <taxon>Acrasidae</taxon>
        <taxon>Acrasis</taxon>
    </lineage>
</organism>
<evidence type="ECO:0000256" key="4">
    <source>
        <dbReference type="SAM" id="Phobius"/>
    </source>
</evidence>
<dbReference type="GO" id="GO:0016787">
    <property type="term" value="F:hydrolase activity"/>
    <property type="evidence" value="ECO:0007669"/>
    <property type="project" value="TreeGrafter"/>
</dbReference>
<keyword evidence="7" id="KW-1185">Reference proteome</keyword>
<dbReference type="AlphaFoldDB" id="A0AAW2ZCF4"/>
<evidence type="ECO:0000259" key="5">
    <source>
        <dbReference type="Pfam" id="PF03088"/>
    </source>
</evidence>
<evidence type="ECO:0000256" key="1">
    <source>
        <dbReference type="ARBA" id="ARBA00009191"/>
    </source>
</evidence>
<dbReference type="Proteomes" id="UP001431209">
    <property type="component" value="Unassembled WGS sequence"/>
</dbReference>
<dbReference type="SUPFAM" id="SSF63829">
    <property type="entry name" value="Calcium-dependent phosphotriesterase"/>
    <property type="match status" value="1"/>
</dbReference>
<dbReference type="EMBL" id="JAOPGA020001228">
    <property type="protein sequence ID" value="KAL0486374.1"/>
    <property type="molecule type" value="Genomic_DNA"/>
</dbReference>
<dbReference type="Pfam" id="PF03088">
    <property type="entry name" value="Str_synth"/>
    <property type="match status" value="1"/>
</dbReference>
<evidence type="ECO:0000313" key="6">
    <source>
        <dbReference type="EMBL" id="KAL0486374.1"/>
    </source>
</evidence>
<dbReference type="InterPro" id="IPR011042">
    <property type="entry name" value="6-blade_b-propeller_TolB-like"/>
</dbReference>
<keyword evidence="3" id="KW-0325">Glycoprotein</keyword>
<keyword evidence="4" id="KW-0812">Transmembrane</keyword>
<dbReference type="Gene3D" id="2.120.10.30">
    <property type="entry name" value="TolB, C-terminal domain"/>
    <property type="match status" value="1"/>
</dbReference>
<dbReference type="GO" id="GO:0012505">
    <property type="term" value="C:endomembrane system"/>
    <property type="evidence" value="ECO:0007669"/>
    <property type="project" value="TreeGrafter"/>
</dbReference>
<reference evidence="6 7" key="1">
    <citation type="submission" date="2024-03" db="EMBL/GenBank/DDBJ databases">
        <title>The Acrasis kona genome and developmental transcriptomes reveal deep origins of eukaryotic multicellular pathways.</title>
        <authorList>
            <person name="Sheikh S."/>
            <person name="Fu C.-J."/>
            <person name="Brown M.W."/>
            <person name="Baldauf S.L."/>
        </authorList>
    </citation>
    <scope>NUCLEOTIDE SEQUENCE [LARGE SCALE GENOMIC DNA]</scope>
    <source>
        <strain evidence="6 7">ATCC MYA-3509</strain>
    </source>
</reference>
<dbReference type="PANTHER" id="PTHR10426:SF88">
    <property type="entry name" value="ADIPOCYTE PLASMA MEMBRANE-ASSOCIATED PROTEIN HEMOMUCIN-RELATED"/>
    <property type="match status" value="1"/>
</dbReference>
<feature type="transmembrane region" description="Helical" evidence="4">
    <location>
        <begin position="6"/>
        <end position="27"/>
    </location>
</feature>
<evidence type="ECO:0000313" key="7">
    <source>
        <dbReference type="Proteomes" id="UP001431209"/>
    </source>
</evidence>
<keyword evidence="4" id="KW-0472">Membrane</keyword>
<evidence type="ECO:0000256" key="3">
    <source>
        <dbReference type="ARBA" id="ARBA00023180"/>
    </source>
</evidence>